<accession>X0VDI5</accession>
<feature type="non-terminal residue" evidence="1">
    <location>
        <position position="241"/>
    </location>
</feature>
<comment type="caution">
    <text evidence="1">The sequence shown here is derived from an EMBL/GenBank/DDBJ whole genome shotgun (WGS) entry which is preliminary data.</text>
</comment>
<organism evidence="1">
    <name type="scientific">marine sediment metagenome</name>
    <dbReference type="NCBI Taxonomy" id="412755"/>
    <lineage>
        <taxon>unclassified sequences</taxon>
        <taxon>metagenomes</taxon>
        <taxon>ecological metagenomes</taxon>
    </lineage>
</organism>
<sequence length="241" mass="26299">MALHTDQLNVMTHEQYWKSVVSQTTTSTAFISRLFKSVKDEQGSGVALNWTAAYKLEDGQWYTGYEILDTTPIDEFKEAQLEWVKFNIPCSISGDEEDKNQGKEGFHNLLSEKMKLVTQRATHYMGKAIMQGTGAAAKEPLGLSGGSATTGSVAETPTTRAYAGLTSGTDDVGSGDFTSWWLNQTVDGGDNPFSLTSLRSAVSKVKKAGGRPSIIVTRIEGTDSMWESVQGQARYTKPHPE</sequence>
<evidence type="ECO:0008006" key="2">
    <source>
        <dbReference type="Google" id="ProtNLM"/>
    </source>
</evidence>
<dbReference type="InterPro" id="IPR049718">
    <property type="entry name" value="AKO59007-like"/>
</dbReference>
<name>X0VDI5_9ZZZZ</name>
<proteinExistence type="predicted"/>
<dbReference type="EMBL" id="BARS01035243">
    <property type="protein sequence ID" value="GAG16415.1"/>
    <property type="molecule type" value="Genomic_DNA"/>
</dbReference>
<dbReference type="AlphaFoldDB" id="X0VDI5"/>
<evidence type="ECO:0000313" key="1">
    <source>
        <dbReference type="EMBL" id="GAG16415.1"/>
    </source>
</evidence>
<dbReference type="NCBIfam" id="NF033394">
    <property type="entry name" value="capsid_maj_Podo"/>
    <property type="match status" value="1"/>
</dbReference>
<gene>
    <name evidence="1" type="ORF">S01H1_54328</name>
</gene>
<protein>
    <recommendedName>
        <fullName evidence="2">Bacteriophage Mu GpT domain-containing protein</fullName>
    </recommendedName>
</protein>
<reference evidence="1" key="1">
    <citation type="journal article" date="2014" name="Front. Microbiol.">
        <title>High frequency of phylogenetically diverse reductive dehalogenase-homologous genes in deep subseafloor sedimentary metagenomes.</title>
        <authorList>
            <person name="Kawai M."/>
            <person name="Futagami T."/>
            <person name="Toyoda A."/>
            <person name="Takaki Y."/>
            <person name="Nishi S."/>
            <person name="Hori S."/>
            <person name="Arai W."/>
            <person name="Tsubouchi T."/>
            <person name="Morono Y."/>
            <person name="Uchiyama I."/>
            <person name="Ito T."/>
            <person name="Fujiyama A."/>
            <person name="Inagaki F."/>
            <person name="Takami H."/>
        </authorList>
    </citation>
    <scope>NUCLEOTIDE SEQUENCE</scope>
    <source>
        <strain evidence="1">Expedition CK06-06</strain>
    </source>
</reference>